<comment type="function">
    <text evidence="8">Non-catalytic component of the RNA exosome complex which has 3'-&gt;5' exoribonuclease activity and participates in a multitude of cellular RNA processing and degradation events.</text>
</comment>
<evidence type="ECO:0000256" key="1">
    <source>
        <dbReference type="ARBA" id="ARBA00001968"/>
    </source>
</evidence>
<evidence type="ECO:0000313" key="15">
    <source>
        <dbReference type="EMBL" id="PFX22025.1"/>
    </source>
</evidence>
<proteinExistence type="inferred from homology"/>
<evidence type="ECO:0000256" key="6">
    <source>
        <dbReference type="ARBA" id="ARBA00022723"/>
    </source>
</evidence>
<comment type="subcellular location">
    <subcellularLocation>
        <location evidence="2">Cytoplasm</location>
    </subcellularLocation>
    <subcellularLocation>
        <location evidence="3">Nucleus</location>
        <location evidence="3">Nucleolus</location>
    </subcellularLocation>
</comment>
<dbReference type="GO" id="GO:0000178">
    <property type="term" value="C:exosome (RNase complex)"/>
    <property type="evidence" value="ECO:0007669"/>
    <property type="project" value="UniProtKB-KW"/>
</dbReference>
<dbReference type="Pfam" id="PF03725">
    <property type="entry name" value="RNase_PH_C"/>
    <property type="match status" value="1"/>
</dbReference>
<dbReference type="InterPro" id="IPR027805">
    <property type="entry name" value="Transposase_HTH_dom"/>
</dbReference>
<dbReference type="InterPro" id="IPR001247">
    <property type="entry name" value="ExoRNase_PH_dom1"/>
</dbReference>
<dbReference type="GO" id="GO:0005737">
    <property type="term" value="C:cytoplasm"/>
    <property type="evidence" value="ECO:0007669"/>
    <property type="project" value="UniProtKB-SubCell"/>
</dbReference>
<evidence type="ECO:0000256" key="4">
    <source>
        <dbReference type="ARBA" id="ARBA00006678"/>
    </source>
</evidence>
<evidence type="ECO:0000259" key="11">
    <source>
        <dbReference type="Pfam" id="PF01138"/>
    </source>
</evidence>
<evidence type="ECO:0000256" key="5">
    <source>
        <dbReference type="ARBA" id="ARBA00022490"/>
    </source>
</evidence>
<dbReference type="InterPro" id="IPR027408">
    <property type="entry name" value="PNPase/RNase_PH_dom_sf"/>
</dbReference>
<keyword evidence="7" id="KW-0271">Exosome</keyword>
<dbReference type="GO" id="GO:0005730">
    <property type="term" value="C:nucleolus"/>
    <property type="evidence" value="ECO:0007669"/>
    <property type="project" value="UniProtKB-SubCell"/>
</dbReference>
<dbReference type="InterPro" id="IPR020568">
    <property type="entry name" value="Ribosomal_Su5_D2-typ_SF"/>
</dbReference>
<dbReference type="GO" id="GO:0046872">
    <property type="term" value="F:metal ion binding"/>
    <property type="evidence" value="ECO:0007669"/>
    <property type="project" value="UniProtKB-KW"/>
</dbReference>
<dbReference type="STRING" id="50429.A0A2B4S0L2"/>
<keyword evidence="5" id="KW-0963">Cytoplasm</keyword>
<feature type="domain" description="Exoribonuclease phosphorolytic" evidence="12">
    <location>
        <begin position="126"/>
        <end position="191"/>
    </location>
</feature>
<name>A0A2B4S0L2_STYPI</name>
<sequence length="446" mass="50329">MGVFKQAGGSAYIEMGNTKALATVYGPHEVTNKSKILHDRVLLNCQFSMATFSTGERKKRPKGDRRSTETSMLIRRTFDAAILTQLYPRSQIDIYVQILQADGSNQSACINAATLALIDAGIPMKDYISACTVSFVNDTPLMDINYLEESFGGPQLSLAVLPKSGNIVMFQMDSRLHVDNLEKVLDLAKKGCSDIHILLRQTVRDYSQECVATLAIKSFRLIFDHVKGKASVMHYWKGPKRTGDTSKLKIDRQVRALTLEQEFPLTMMKLRLGLFLFDLVFRFDISASVTSSIFTTWVKFRAKELKWLIVLPDRIVTHRNLPDMFKKYYPKCRVILDCTEIYIETPSDLAVAAQCWSAYKHHHTIKFLVGITPNGAISFLSDVYGGRASDLFIVEDCGFVNYLQPHDQVMVDRSFKIKDLLAFYQCSLAIPPSKHGNLQMSGKPHL</sequence>
<evidence type="ECO:0000313" key="16">
    <source>
        <dbReference type="Proteomes" id="UP000225706"/>
    </source>
</evidence>
<dbReference type="Pfam" id="PF13359">
    <property type="entry name" value="DDE_Tnp_4"/>
    <property type="match status" value="1"/>
</dbReference>
<dbReference type="GO" id="GO:0000956">
    <property type="term" value="P:nuclear-transcribed mRNA catabolic process"/>
    <property type="evidence" value="ECO:0007669"/>
    <property type="project" value="UniProtKB-ARBA"/>
</dbReference>
<dbReference type="GO" id="GO:0071027">
    <property type="term" value="P:nuclear RNA surveillance"/>
    <property type="evidence" value="ECO:0007669"/>
    <property type="project" value="UniProtKB-ARBA"/>
</dbReference>
<comment type="cofactor">
    <cofactor evidence="1">
        <name>a divalent metal cation</name>
        <dbReference type="ChEBI" id="CHEBI:60240"/>
    </cofactor>
</comment>
<evidence type="ECO:0000256" key="7">
    <source>
        <dbReference type="ARBA" id="ARBA00022835"/>
    </source>
</evidence>
<evidence type="ECO:0000259" key="13">
    <source>
        <dbReference type="Pfam" id="PF13359"/>
    </source>
</evidence>
<comment type="caution">
    <text evidence="15">The sequence shown here is derived from an EMBL/GenBank/DDBJ whole genome shotgun (WGS) entry which is preliminary data.</text>
</comment>
<dbReference type="FunFam" id="3.30.230.70:FF:000004">
    <property type="entry name" value="Exosome complex component Rrp41"/>
    <property type="match status" value="1"/>
</dbReference>
<evidence type="ECO:0000256" key="3">
    <source>
        <dbReference type="ARBA" id="ARBA00004604"/>
    </source>
</evidence>
<dbReference type="AlphaFoldDB" id="A0A2B4S0L2"/>
<dbReference type="Gene3D" id="3.30.230.70">
    <property type="entry name" value="GHMP Kinase, N-terminal domain"/>
    <property type="match status" value="1"/>
</dbReference>
<dbReference type="Pfam" id="PF01138">
    <property type="entry name" value="RNase_PH"/>
    <property type="match status" value="1"/>
</dbReference>
<feature type="domain" description="Transposase Helix-turn-helix" evidence="14">
    <location>
        <begin position="256"/>
        <end position="306"/>
    </location>
</feature>
<dbReference type="PANTHER" id="PTHR23080">
    <property type="entry name" value="THAP DOMAIN PROTEIN"/>
    <property type="match status" value="1"/>
</dbReference>
<comment type="subunit">
    <text evidence="9">Component of the RNA exosome complex.</text>
</comment>
<evidence type="ECO:0000256" key="9">
    <source>
        <dbReference type="ARBA" id="ARBA00062379"/>
    </source>
</evidence>
<evidence type="ECO:0000256" key="10">
    <source>
        <dbReference type="ARBA" id="ARBA00073078"/>
    </source>
</evidence>
<dbReference type="CDD" id="cd11370">
    <property type="entry name" value="RNase_PH_RRP41"/>
    <property type="match status" value="1"/>
</dbReference>
<dbReference type="Pfam" id="PF13613">
    <property type="entry name" value="HTH_Tnp_4"/>
    <property type="match status" value="1"/>
</dbReference>
<dbReference type="InterPro" id="IPR027806">
    <property type="entry name" value="HARBI1_dom"/>
</dbReference>
<reference evidence="16" key="1">
    <citation type="journal article" date="2017" name="bioRxiv">
        <title>Comparative analysis of the genomes of Stylophora pistillata and Acropora digitifera provides evidence for extensive differences between species of corals.</title>
        <authorList>
            <person name="Voolstra C.R."/>
            <person name="Li Y."/>
            <person name="Liew Y.J."/>
            <person name="Baumgarten S."/>
            <person name="Zoccola D."/>
            <person name="Flot J.-F."/>
            <person name="Tambutte S."/>
            <person name="Allemand D."/>
            <person name="Aranda M."/>
        </authorList>
    </citation>
    <scope>NUCLEOTIDE SEQUENCE [LARGE SCALE GENOMIC DNA]</scope>
</reference>
<dbReference type="Proteomes" id="UP000225706">
    <property type="component" value="Unassembled WGS sequence"/>
</dbReference>
<accession>A0A2B4S0L2</accession>
<feature type="domain" description="DDE Tnp4" evidence="13">
    <location>
        <begin position="336"/>
        <end position="432"/>
    </location>
</feature>
<evidence type="ECO:0000259" key="12">
    <source>
        <dbReference type="Pfam" id="PF03725"/>
    </source>
</evidence>
<keyword evidence="6" id="KW-0479">Metal-binding</keyword>
<dbReference type="InterPro" id="IPR015847">
    <property type="entry name" value="ExoRNase_PH_dom2"/>
</dbReference>
<evidence type="ECO:0000256" key="2">
    <source>
        <dbReference type="ARBA" id="ARBA00004496"/>
    </source>
</evidence>
<organism evidence="15 16">
    <name type="scientific">Stylophora pistillata</name>
    <name type="common">Smooth cauliflower coral</name>
    <dbReference type="NCBI Taxonomy" id="50429"/>
    <lineage>
        <taxon>Eukaryota</taxon>
        <taxon>Metazoa</taxon>
        <taxon>Cnidaria</taxon>
        <taxon>Anthozoa</taxon>
        <taxon>Hexacorallia</taxon>
        <taxon>Scleractinia</taxon>
        <taxon>Astrocoeniina</taxon>
        <taxon>Pocilloporidae</taxon>
        <taxon>Stylophora</taxon>
    </lineage>
</organism>
<evidence type="ECO:0000256" key="8">
    <source>
        <dbReference type="ARBA" id="ARBA00058393"/>
    </source>
</evidence>
<gene>
    <name evidence="15" type="primary">Exosc4</name>
    <name evidence="15" type="ORF">AWC38_SpisGene13472</name>
</gene>
<evidence type="ECO:0000259" key="14">
    <source>
        <dbReference type="Pfam" id="PF13613"/>
    </source>
</evidence>
<protein>
    <recommendedName>
        <fullName evidence="10">Putative exosome complex component RRP41</fullName>
    </recommendedName>
</protein>
<dbReference type="SUPFAM" id="SSF55666">
    <property type="entry name" value="Ribonuclease PH domain 2-like"/>
    <property type="match status" value="1"/>
</dbReference>
<keyword evidence="16" id="KW-1185">Reference proteome</keyword>
<dbReference type="SUPFAM" id="SSF54211">
    <property type="entry name" value="Ribosomal protein S5 domain 2-like"/>
    <property type="match status" value="1"/>
</dbReference>
<dbReference type="GO" id="GO:0010467">
    <property type="term" value="P:gene expression"/>
    <property type="evidence" value="ECO:0007669"/>
    <property type="project" value="UniProtKB-ARBA"/>
</dbReference>
<feature type="domain" description="Exoribonuclease phosphorolytic" evidence="11">
    <location>
        <begin position="2"/>
        <end position="123"/>
    </location>
</feature>
<dbReference type="OrthoDB" id="27298at2759"/>
<dbReference type="EMBL" id="LSMT01000254">
    <property type="protein sequence ID" value="PFX22025.1"/>
    <property type="molecule type" value="Genomic_DNA"/>
</dbReference>
<dbReference type="InterPro" id="IPR036345">
    <property type="entry name" value="ExoRNase_PH_dom2_sf"/>
</dbReference>
<comment type="similarity">
    <text evidence="4">Belongs to the RNase PH family.</text>
</comment>